<comment type="subcellular location">
    <subcellularLocation>
        <location evidence="1 9">Cytoplasm</location>
    </subcellularLocation>
</comment>
<name>A0ABT3SUT8_9GAMM</name>
<organism evidence="11 12">
    <name type="scientific">Candidatus Seongchinamella marina</name>
    <dbReference type="NCBI Taxonomy" id="2518990"/>
    <lineage>
        <taxon>Bacteria</taxon>
        <taxon>Pseudomonadati</taxon>
        <taxon>Pseudomonadota</taxon>
        <taxon>Gammaproteobacteria</taxon>
        <taxon>Cellvibrionales</taxon>
        <taxon>Halieaceae</taxon>
        <taxon>Seongchinamella</taxon>
    </lineage>
</organism>
<feature type="domain" description="YrdC-like" evidence="10">
    <location>
        <begin position="7"/>
        <end position="188"/>
    </location>
</feature>
<dbReference type="InterPro" id="IPR006070">
    <property type="entry name" value="Sua5-like_dom"/>
</dbReference>
<sequence length="188" mass="19870">MPFTPSSLRLSAAVGALRREGVVACPTEAVWGLSCDPDSEQAVSRLLALKGRSADKGLILVAASVEQLGFLLADLSQAQRQQLSASWPGPNTWLVPHQQRVQPWVHGRFETVAVRVSQHPVVRSLCEAWGGPLVSTSANPAGAQPPRAGFQVLRYFGGSLDGMLPGQVGGAQTPSTIRDLASGELVRA</sequence>
<dbReference type="Proteomes" id="UP001143307">
    <property type="component" value="Unassembled WGS sequence"/>
</dbReference>
<evidence type="ECO:0000256" key="3">
    <source>
        <dbReference type="ARBA" id="ARBA00022679"/>
    </source>
</evidence>
<evidence type="ECO:0000313" key="11">
    <source>
        <dbReference type="EMBL" id="MCX2973695.1"/>
    </source>
</evidence>
<dbReference type="PANTHER" id="PTHR17490:SF18">
    <property type="entry name" value="THREONYLCARBAMOYL-AMP SYNTHASE"/>
    <property type="match status" value="1"/>
</dbReference>
<dbReference type="PROSITE" id="PS51163">
    <property type="entry name" value="YRDC"/>
    <property type="match status" value="1"/>
</dbReference>
<comment type="caution">
    <text evidence="11">The sequence shown here is derived from an EMBL/GenBank/DDBJ whole genome shotgun (WGS) entry which is preliminary data.</text>
</comment>
<evidence type="ECO:0000256" key="8">
    <source>
        <dbReference type="ARBA" id="ARBA00048366"/>
    </source>
</evidence>
<evidence type="ECO:0000313" key="12">
    <source>
        <dbReference type="Proteomes" id="UP001143307"/>
    </source>
</evidence>
<dbReference type="PANTHER" id="PTHR17490">
    <property type="entry name" value="SUA5"/>
    <property type="match status" value="1"/>
</dbReference>
<evidence type="ECO:0000256" key="1">
    <source>
        <dbReference type="ARBA" id="ARBA00004496"/>
    </source>
</evidence>
<keyword evidence="3 9" id="KW-0808">Transferase</keyword>
<keyword evidence="2 9" id="KW-0963">Cytoplasm</keyword>
<keyword evidence="7 9" id="KW-0067">ATP-binding</keyword>
<dbReference type="InterPro" id="IPR017945">
    <property type="entry name" value="DHBP_synth_RibB-like_a/b_dom"/>
</dbReference>
<proteinExistence type="inferred from homology"/>
<gene>
    <name evidence="9" type="primary">tsaC</name>
    <name evidence="11" type="ORF">EYC87_08915</name>
</gene>
<comment type="function">
    <text evidence="9">Required for the formation of a threonylcarbamoyl group on adenosine at position 37 (t(6)A37) in tRNAs that read codons beginning with adenine. Catalyzes the conversion of L-threonine, HCO(3)(-)/CO(2) and ATP to give threonylcarbamoyl-AMP (TC-AMP) as the acyladenylate intermediate, with the release of diphosphate.</text>
</comment>
<evidence type="ECO:0000256" key="5">
    <source>
        <dbReference type="ARBA" id="ARBA00022695"/>
    </source>
</evidence>
<dbReference type="RefSeq" id="WP_279252573.1">
    <property type="nucleotide sequence ID" value="NZ_SHNP01000003.1"/>
</dbReference>
<evidence type="ECO:0000259" key="10">
    <source>
        <dbReference type="PROSITE" id="PS51163"/>
    </source>
</evidence>
<evidence type="ECO:0000256" key="7">
    <source>
        <dbReference type="ARBA" id="ARBA00022840"/>
    </source>
</evidence>
<dbReference type="Gene3D" id="3.90.870.10">
    <property type="entry name" value="DHBP synthase"/>
    <property type="match status" value="1"/>
</dbReference>
<accession>A0ABT3SUT8</accession>
<evidence type="ECO:0000256" key="2">
    <source>
        <dbReference type="ARBA" id="ARBA00022490"/>
    </source>
</evidence>
<keyword evidence="6 9" id="KW-0547">Nucleotide-binding</keyword>
<dbReference type="EC" id="2.7.7.87" evidence="9"/>
<dbReference type="SUPFAM" id="SSF55821">
    <property type="entry name" value="YrdC/RibB"/>
    <property type="match status" value="1"/>
</dbReference>
<dbReference type="InterPro" id="IPR023535">
    <property type="entry name" value="TC-AMP_synthase"/>
</dbReference>
<dbReference type="HAMAP" id="MF_01852">
    <property type="entry name" value="TsaC"/>
    <property type="match status" value="1"/>
</dbReference>
<keyword evidence="5 9" id="KW-0548">Nucleotidyltransferase</keyword>
<keyword evidence="12" id="KW-1185">Reference proteome</keyword>
<dbReference type="Pfam" id="PF01300">
    <property type="entry name" value="Sua5_yciO_yrdC"/>
    <property type="match status" value="1"/>
</dbReference>
<evidence type="ECO:0000256" key="6">
    <source>
        <dbReference type="ARBA" id="ARBA00022741"/>
    </source>
</evidence>
<dbReference type="InterPro" id="IPR050156">
    <property type="entry name" value="TC-AMP_synthase_SUA5"/>
</dbReference>
<keyword evidence="4 9" id="KW-0819">tRNA processing</keyword>
<reference evidence="11" key="1">
    <citation type="submission" date="2019-02" db="EMBL/GenBank/DDBJ databases">
        <authorList>
            <person name="Li S.-H."/>
        </authorList>
    </citation>
    <scope>NUCLEOTIDE SEQUENCE</scope>
    <source>
        <strain evidence="11">IMCC8485</strain>
    </source>
</reference>
<protein>
    <recommendedName>
        <fullName evidence="9">Threonylcarbamoyl-AMP synthase</fullName>
        <shortName evidence="9">TC-AMP synthase</shortName>
        <ecNumber evidence="9">2.7.7.87</ecNumber>
    </recommendedName>
    <alternativeName>
        <fullName evidence="9">L-threonylcarbamoyladenylate synthase</fullName>
    </alternativeName>
    <alternativeName>
        <fullName evidence="9">t(6)A37 threonylcarbamoyladenosine biosynthesis protein TsaC</fullName>
    </alternativeName>
    <alternativeName>
        <fullName evidence="9">tRNA threonylcarbamoyladenosine biosynthesis protein TsaC</fullName>
    </alternativeName>
</protein>
<dbReference type="EMBL" id="SHNP01000003">
    <property type="protein sequence ID" value="MCX2973695.1"/>
    <property type="molecule type" value="Genomic_DNA"/>
</dbReference>
<comment type="similarity">
    <text evidence="9">Belongs to the SUA5 family. TsaC subfamily.</text>
</comment>
<comment type="catalytic activity">
    <reaction evidence="8 9">
        <text>L-threonine + hydrogencarbonate + ATP = L-threonylcarbamoyladenylate + diphosphate + H2O</text>
        <dbReference type="Rhea" id="RHEA:36407"/>
        <dbReference type="ChEBI" id="CHEBI:15377"/>
        <dbReference type="ChEBI" id="CHEBI:17544"/>
        <dbReference type="ChEBI" id="CHEBI:30616"/>
        <dbReference type="ChEBI" id="CHEBI:33019"/>
        <dbReference type="ChEBI" id="CHEBI:57926"/>
        <dbReference type="ChEBI" id="CHEBI:73682"/>
        <dbReference type="EC" id="2.7.7.87"/>
    </reaction>
</comment>
<evidence type="ECO:0000256" key="9">
    <source>
        <dbReference type="HAMAP-Rule" id="MF_01852"/>
    </source>
</evidence>
<evidence type="ECO:0000256" key="4">
    <source>
        <dbReference type="ARBA" id="ARBA00022694"/>
    </source>
</evidence>